<dbReference type="GO" id="GO:0006412">
    <property type="term" value="P:translation"/>
    <property type="evidence" value="ECO:0007669"/>
    <property type="project" value="InterPro"/>
</dbReference>
<evidence type="ECO:0000256" key="3">
    <source>
        <dbReference type="ARBA" id="ARBA00023274"/>
    </source>
</evidence>
<dbReference type="PANTHER" id="PTHR12934">
    <property type="entry name" value="50S RIBOSOMAL PROTEIN L15"/>
    <property type="match status" value="1"/>
</dbReference>
<sequence>MVNILSSLGSSLCKKASGVGCIKQIRTIATMGELHPPKGSISNQKRVGRGAGSGYGKTSGRGQKGQKARGTVKNWFEGGQTPIFRIYPKRGFYRHQKLDLNEVSLAKIEQFYKQGKISLQEGEVLDMKKMKECGLVSGTMKDGIAIVGTGSRYYTLNIPIEATKASKSAIKIIEKSGGKFTSKFYSRYLGFRAHHSPDWFMRKRGYIPLQAKPIARRDVSFYSDSERNGYLSGSAYVDQIEVGSKGKTKNKVVKKSEIEKELEQFGKIDAAGKDGGYAGFSGNRIVKFSDLQA</sequence>
<gene>
    <name evidence="6" type="ORF">BRETT_000772</name>
</gene>
<reference evidence="6" key="1">
    <citation type="submission" date="2020-10" db="EMBL/GenBank/DDBJ databases">
        <authorList>
            <person name="Palmer J.M."/>
        </authorList>
    </citation>
    <scope>NUCLEOTIDE SEQUENCE</scope>
    <source>
        <strain evidence="6">UCD 2041</strain>
    </source>
</reference>
<feature type="region of interest" description="Disordered" evidence="4">
    <location>
        <begin position="33"/>
        <end position="69"/>
    </location>
</feature>
<dbReference type="GO" id="GO:0003735">
    <property type="term" value="F:structural constituent of ribosome"/>
    <property type="evidence" value="ECO:0007669"/>
    <property type="project" value="InterPro"/>
</dbReference>
<dbReference type="AlphaFoldDB" id="A0A871RA54"/>
<feature type="compositionally biased region" description="Gly residues" evidence="4">
    <location>
        <begin position="49"/>
        <end position="63"/>
    </location>
</feature>
<evidence type="ECO:0000259" key="5">
    <source>
        <dbReference type="Pfam" id="PF00828"/>
    </source>
</evidence>
<reference evidence="6" key="2">
    <citation type="journal article" name="BMC Genomics">
        <title>New genome assemblies reveal patterns of domestication and adaptation across Brettanomyces (Dekkera) species.</title>
        <authorList>
            <person name="Roach M.J."/>
            <person name="Borneman A.R."/>
        </authorList>
    </citation>
    <scope>NUCLEOTIDE SEQUENCE</scope>
    <source>
        <strain evidence="6">UCD 2041</strain>
    </source>
</reference>
<evidence type="ECO:0000256" key="4">
    <source>
        <dbReference type="SAM" id="MobiDB-lite"/>
    </source>
</evidence>
<dbReference type="InterPro" id="IPR030878">
    <property type="entry name" value="Ribosomal_uL15"/>
</dbReference>
<comment type="similarity">
    <text evidence="1">Belongs to the universal ribosomal protein uL15 family.</text>
</comment>
<dbReference type="PANTHER" id="PTHR12934:SF11">
    <property type="entry name" value="LARGE RIBOSOMAL SUBUNIT PROTEIN UL15M"/>
    <property type="match status" value="1"/>
</dbReference>
<dbReference type="GeneID" id="64572697"/>
<dbReference type="NCBIfam" id="TIGR01071">
    <property type="entry name" value="rplO_bact"/>
    <property type="match status" value="1"/>
</dbReference>
<dbReference type="KEGG" id="bbrx:BRETT_000772"/>
<dbReference type="Pfam" id="PF00828">
    <property type="entry name" value="Ribosomal_L27A"/>
    <property type="match status" value="1"/>
</dbReference>
<dbReference type="InterPro" id="IPR021131">
    <property type="entry name" value="Ribosomal_uL15/eL18"/>
</dbReference>
<dbReference type="GO" id="GO:0005762">
    <property type="term" value="C:mitochondrial large ribosomal subunit"/>
    <property type="evidence" value="ECO:0007669"/>
    <property type="project" value="TreeGrafter"/>
</dbReference>
<dbReference type="EMBL" id="CP063136">
    <property type="protein sequence ID" value="QOU21055.1"/>
    <property type="molecule type" value="Genomic_DNA"/>
</dbReference>
<dbReference type="InterPro" id="IPR005749">
    <property type="entry name" value="Ribosomal_uL15_bac-type"/>
</dbReference>
<proteinExistence type="inferred from homology"/>
<dbReference type="InterPro" id="IPR036227">
    <property type="entry name" value="Ribosomal_uL15/eL18_sf"/>
</dbReference>
<feature type="domain" description="Large ribosomal subunit protein uL15/eL18" evidence="5">
    <location>
        <begin position="102"/>
        <end position="181"/>
    </location>
</feature>
<evidence type="ECO:0000313" key="7">
    <source>
        <dbReference type="Proteomes" id="UP000663131"/>
    </source>
</evidence>
<dbReference type="OrthoDB" id="361383at2759"/>
<evidence type="ECO:0000313" key="6">
    <source>
        <dbReference type="EMBL" id="QOU21055.1"/>
    </source>
</evidence>
<accession>A0A871RA54</accession>
<dbReference type="SUPFAM" id="SSF52080">
    <property type="entry name" value="Ribosomal proteins L15p and L18e"/>
    <property type="match status" value="1"/>
</dbReference>
<evidence type="ECO:0000256" key="1">
    <source>
        <dbReference type="ARBA" id="ARBA00007320"/>
    </source>
</evidence>
<dbReference type="Proteomes" id="UP000663131">
    <property type="component" value="Chromosome 8"/>
</dbReference>
<dbReference type="Gene3D" id="3.100.10.10">
    <property type="match status" value="1"/>
</dbReference>
<keyword evidence="3" id="KW-0687">Ribonucleoprotein</keyword>
<evidence type="ECO:0000256" key="2">
    <source>
        <dbReference type="ARBA" id="ARBA00022980"/>
    </source>
</evidence>
<dbReference type="RefSeq" id="XP_041137548.1">
    <property type="nucleotide sequence ID" value="XM_041279334.1"/>
</dbReference>
<protein>
    <recommendedName>
        <fullName evidence="5">Large ribosomal subunit protein uL15/eL18 domain-containing protein</fullName>
    </recommendedName>
</protein>
<organism evidence="6 7">
    <name type="scientific">Dekkera bruxellensis</name>
    <name type="common">Brettanomyces custersii</name>
    <dbReference type="NCBI Taxonomy" id="5007"/>
    <lineage>
        <taxon>Eukaryota</taxon>
        <taxon>Fungi</taxon>
        <taxon>Dikarya</taxon>
        <taxon>Ascomycota</taxon>
        <taxon>Saccharomycotina</taxon>
        <taxon>Pichiomycetes</taxon>
        <taxon>Pichiales</taxon>
        <taxon>Pichiaceae</taxon>
        <taxon>Brettanomyces</taxon>
    </lineage>
</organism>
<keyword evidence="2" id="KW-0689">Ribosomal protein</keyword>
<name>A0A871RA54_DEKBR</name>
<dbReference type="HAMAP" id="MF_01341">
    <property type="entry name" value="Ribosomal_uL15"/>
    <property type="match status" value="1"/>
</dbReference>